<dbReference type="GO" id="GO:0006556">
    <property type="term" value="P:S-adenosylmethionine biosynthetic process"/>
    <property type="evidence" value="ECO:0007669"/>
    <property type="project" value="TreeGrafter"/>
</dbReference>
<dbReference type="VEuPathDB" id="AmoebaDB:ACA1_275440"/>
<dbReference type="OrthoDB" id="16464at2759"/>
<dbReference type="OMA" id="TIRMENR"/>
<dbReference type="InterPro" id="IPR036291">
    <property type="entry name" value="NAD(P)-bd_dom_sf"/>
</dbReference>
<dbReference type="KEGG" id="acan:ACA1_275440"/>
<dbReference type="Proteomes" id="UP000011083">
    <property type="component" value="Unassembled WGS sequence"/>
</dbReference>
<gene>
    <name evidence="2" type="ORF">ACA1_275440</name>
</gene>
<accession>L8GQV0</accession>
<reference evidence="2 3" key="1">
    <citation type="journal article" date="2013" name="Genome Biol.">
        <title>Genome of Acanthamoeba castellanii highlights extensive lateral gene transfer and early evolution of tyrosine kinase signaling.</title>
        <authorList>
            <person name="Clarke M."/>
            <person name="Lohan A.J."/>
            <person name="Liu B."/>
            <person name="Lagkouvardos I."/>
            <person name="Roy S."/>
            <person name="Zafar N."/>
            <person name="Bertelli C."/>
            <person name="Schilde C."/>
            <person name="Kianianmomeni A."/>
            <person name="Burglin T.R."/>
            <person name="Frech C."/>
            <person name="Turcotte B."/>
            <person name="Kopec K.O."/>
            <person name="Synnott J.M."/>
            <person name="Choo C."/>
            <person name="Paponov I."/>
            <person name="Finkler A."/>
            <person name="Soon Heng Tan C."/>
            <person name="Hutchins A.P."/>
            <person name="Weinmeier T."/>
            <person name="Rattei T."/>
            <person name="Chu J.S."/>
            <person name="Gimenez G."/>
            <person name="Irimia M."/>
            <person name="Rigden D.J."/>
            <person name="Fitzpatrick D.A."/>
            <person name="Lorenzo-Morales J."/>
            <person name="Bateman A."/>
            <person name="Chiu C.H."/>
            <person name="Tang P."/>
            <person name="Hegemann P."/>
            <person name="Fromm H."/>
            <person name="Raoult D."/>
            <person name="Greub G."/>
            <person name="Miranda-Saavedra D."/>
            <person name="Chen N."/>
            <person name="Nash P."/>
            <person name="Ginger M.L."/>
            <person name="Horn M."/>
            <person name="Schaap P."/>
            <person name="Caler L."/>
            <person name="Loftus B."/>
        </authorList>
    </citation>
    <scope>NUCLEOTIDE SEQUENCE [LARGE SCALE GENOMIC DNA]</scope>
    <source>
        <strain evidence="2 3">Neff</strain>
    </source>
</reference>
<dbReference type="RefSeq" id="XP_004337383.1">
    <property type="nucleotide sequence ID" value="XM_004337335.1"/>
</dbReference>
<evidence type="ECO:0000313" key="2">
    <source>
        <dbReference type="EMBL" id="ELR15370.1"/>
    </source>
</evidence>
<dbReference type="STRING" id="1257118.L8GQV0"/>
<dbReference type="Gene3D" id="3.40.50.720">
    <property type="entry name" value="NAD(P)-binding Rossmann-like Domain"/>
    <property type="match status" value="1"/>
</dbReference>
<dbReference type="InterPro" id="IPR001509">
    <property type="entry name" value="Epimerase_deHydtase"/>
</dbReference>
<dbReference type="PANTHER" id="PTHR10491">
    <property type="entry name" value="DTDP-4-DEHYDRORHAMNOSE REDUCTASE"/>
    <property type="match status" value="1"/>
</dbReference>
<proteinExistence type="predicted"/>
<name>L8GQV0_ACACF</name>
<organism evidence="2 3">
    <name type="scientific">Acanthamoeba castellanii (strain ATCC 30010 / Neff)</name>
    <dbReference type="NCBI Taxonomy" id="1257118"/>
    <lineage>
        <taxon>Eukaryota</taxon>
        <taxon>Amoebozoa</taxon>
        <taxon>Discosea</taxon>
        <taxon>Longamoebia</taxon>
        <taxon>Centramoebida</taxon>
        <taxon>Acanthamoebidae</taxon>
        <taxon>Acanthamoeba</taxon>
    </lineage>
</organism>
<dbReference type="GO" id="GO:0048270">
    <property type="term" value="F:methionine adenosyltransferase regulator activity"/>
    <property type="evidence" value="ECO:0007669"/>
    <property type="project" value="TreeGrafter"/>
</dbReference>
<dbReference type="GO" id="GO:0048269">
    <property type="term" value="C:methionine adenosyltransferase complex"/>
    <property type="evidence" value="ECO:0007669"/>
    <property type="project" value="TreeGrafter"/>
</dbReference>
<dbReference type="EMBL" id="KB008032">
    <property type="protein sequence ID" value="ELR15370.1"/>
    <property type="molecule type" value="Genomic_DNA"/>
</dbReference>
<keyword evidence="3" id="KW-1185">Reference proteome</keyword>
<feature type="domain" description="NAD-dependent epimerase/dehydratase" evidence="1">
    <location>
        <begin position="7"/>
        <end position="127"/>
    </location>
</feature>
<protein>
    <submittedName>
        <fullName evidence="2">NAD dependent epimerase/dehydratase</fullName>
    </submittedName>
</protein>
<dbReference type="GeneID" id="14916036"/>
<dbReference type="Pfam" id="PF01370">
    <property type="entry name" value="Epimerase"/>
    <property type="match status" value="1"/>
</dbReference>
<dbReference type="InterPro" id="IPR005913">
    <property type="entry name" value="dTDP_dehydrorham_reduct"/>
</dbReference>
<dbReference type="SUPFAM" id="SSF51735">
    <property type="entry name" value="NAD(P)-binding Rossmann-fold domains"/>
    <property type="match status" value="1"/>
</dbReference>
<sequence>MLKEQGEVVNLARARLEDRAAIQRDLLQYKPKYVLNVAGMTGRPNVDWCEDNKQQTTRVNVVGTVNLVDTCYLEGVHVTNYASGCIYEYDEQHTIGGQGFKEEDVPNYVGSFYSHTKVMAEKLLEVYPNVLTLRLRMPISDDLSPRNFVTKISKYERVVNVPNSVSILHDLLPISIDMTKKERKGVYNFTNPGAASHNEVLALYKKPASFNPQYIKPDFEWKNFSIEEQAKILKAGRSNNTLDVSKLVAEYPDLPEVHTALDQMFQRMQKNLGLN</sequence>
<dbReference type="PANTHER" id="PTHR10491:SF4">
    <property type="entry name" value="METHIONINE ADENOSYLTRANSFERASE 2 SUBUNIT BETA"/>
    <property type="match status" value="1"/>
</dbReference>
<evidence type="ECO:0000259" key="1">
    <source>
        <dbReference type="Pfam" id="PF01370"/>
    </source>
</evidence>
<evidence type="ECO:0000313" key="3">
    <source>
        <dbReference type="Proteomes" id="UP000011083"/>
    </source>
</evidence>
<dbReference type="AlphaFoldDB" id="L8GQV0"/>